<evidence type="ECO:0000313" key="5">
    <source>
        <dbReference type="EMBL" id="KAK7840699.1"/>
    </source>
</evidence>
<dbReference type="SUPFAM" id="SSF52540">
    <property type="entry name" value="P-loop containing nucleoside triphosphate hydrolases"/>
    <property type="match status" value="1"/>
</dbReference>
<proteinExistence type="predicted"/>
<dbReference type="InterPro" id="IPR042197">
    <property type="entry name" value="Apaf_helical"/>
</dbReference>
<comment type="caution">
    <text evidence="5">The sequence shown here is derived from an EMBL/GenBank/DDBJ whole genome shotgun (WGS) entry which is preliminary data.</text>
</comment>
<evidence type="ECO:0000256" key="3">
    <source>
        <dbReference type="ARBA" id="ARBA00022840"/>
    </source>
</evidence>
<dbReference type="EMBL" id="PKMF04000255">
    <property type="protein sequence ID" value="KAK7840699.1"/>
    <property type="molecule type" value="Genomic_DNA"/>
</dbReference>
<dbReference type="InterPro" id="IPR027417">
    <property type="entry name" value="P-loop_NTPase"/>
</dbReference>
<dbReference type="GO" id="GO:0043531">
    <property type="term" value="F:ADP binding"/>
    <property type="evidence" value="ECO:0007669"/>
    <property type="project" value="InterPro"/>
</dbReference>
<sequence length="159" mass="17822">MAKVVANRAKFDEVAFAVVSKNKVESKIQDQISGMLGLELDELDLEAVRIPYGGQHNKCKILLTLQSKEACTRMRSQKNFPIRDLTEEEAWSLFREMAGNFLDTPGLHPIAKEVAKECGGLPVAIVTVGKALANKSKVEWIAALQWQKRLAQKIFLIWN</sequence>
<evidence type="ECO:0000256" key="2">
    <source>
        <dbReference type="ARBA" id="ARBA00022821"/>
    </source>
</evidence>
<keyword evidence="6" id="KW-1185">Reference proteome</keyword>
<keyword evidence="1" id="KW-0547">Nucleotide-binding</keyword>
<protein>
    <submittedName>
        <fullName evidence="5">Disease resistance protein</fullName>
    </submittedName>
</protein>
<evidence type="ECO:0000256" key="1">
    <source>
        <dbReference type="ARBA" id="ARBA00022741"/>
    </source>
</evidence>
<dbReference type="PANTHER" id="PTHR33463">
    <property type="entry name" value="NB-ARC DOMAIN-CONTAINING PROTEIN-RELATED"/>
    <property type="match status" value="1"/>
</dbReference>
<keyword evidence="3" id="KW-0067">ATP-binding</keyword>
<keyword evidence="2" id="KW-0611">Plant defense</keyword>
<dbReference type="AlphaFoldDB" id="A0AAW0KNB0"/>
<dbReference type="Proteomes" id="UP000237347">
    <property type="component" value="Unassembled WGS sequence"/>
</dbReference>
<evidence type="ECO:0000313" key="6">
    <source>
        <dbReference type="Proteomes" id="UP000237347"/>
    </source>
</evidence>
<reference evidence="5 6" key="1">
    <citation type="journal article" date="2018" name="Sci. Data">
        <title>The draft genome sequence of cork oak.</title>
        <authorList>
            <person name="Ramos A.M."/>
            <person name="Usie A."/>
            <person name="Barbosa P."/>
            <person name="Barros P.M."/>
            <person name="Capote T."/>
            <person name="Chaves I."/>
            <person name="Simoes F."/>
            <person name="Abreu I."/>
            <person name="Carrasquinho I."/>
            <person name="Faro C."/>
            <person name="Guimaraes J.B."/>
            <person name="Mendonca D."/>
            <person name="Nobrega F."/>
            <person name="Rodrigues L."/>
            <person name="Saibo N.J.M."/>
            <person name="Varela M.C."/>
            <person name="Egas C."/>
            <person name="Matos J."/>
            <person name="Miguel C.M."/>
            <person name="Oliveira M.M."/>
            <person name="Ricardo C.P."/>
            <person name="Goncalves S."/>
        </authorList>
    </citation>
    <scope>NUCLEOTIDE SEQUENCE [LARGE SCALE GENOMIC DNA]</scope>
    <source>
        <strain evidence="6">cv. HL8</strain>
    </source>
</reference>
<gene>
    <name evidence="5" type="ORF">CFP56_016296</name>
</gene>
<evidence type="ECO:0000259" key="4">
    <source>
        <dbReference type="Pfam" id="PF00931"/>
    </source>
</evidence>
<dbReference type="GO" id="GO:0006952">
    <property type="term" value="P:defense response"/>
    <property type="evidence" value="ECO:0007669"/>
    <property type="project" value="UniProtKB-KW"/>
</dbReference>
<dbReference type="GO" id="GO:0005524">
    <property type="term" value="F:ATP binding"/>
    <property type="evidence" value="ECO:0007669"/>
    <property type="project" value="UniProtKB-KW"/>
</dbReference>
<accession>A0AAW0KNB0</accession>
<dbReference type="InterPro" id="IPR050905">
    <property type="entry name" value="Plant_NBS-LRR"/>
</dbReference>
<feature type="domain" description="NB-ARC" evidence="4">
    <location>
        <begin position="41"/>
        <end position="98"/>
    </location>
</feature>
<dbReference type="Gene3D" id="1.10.8.430">
    <property type="entry name" value="Helical domain of apoptotic protease-activating factors"/>
    <property type="match status" value="1"/>
</dbReference>
<dbReference type="Pfam" id="PF00931">
    <property type="entry name" value="NB-ARC"/>
    <property type="match status" value="1"/>
</dbReference>
<organism evidence="5 6">
    <name type="scientific">Quercus suber</name>
    <name type="common">Cork oak</name>
    <dbReference type="NCBI Taxonomy" id="58331"/>
    <lineage>
        <taxon>Eukaryota</taxon>
        <taxon>Viridiplantae</taxon>
        <taxon>Streptophyta</taxon>
        <taxon>Embryophyta</taxon>
        <taxon>Tracheophyta</taxon>
        <taxon>Spermatophyta</taxon>
        <taxon>Magnoliopsida</taxon>
        <taxon>eudicotyledons</taxon>
        <taxon>Gunneridae</taxon>
        <taxon>Pentapetalae</taxon>
        <taxon>rosids</taxon>
        <taxon>fabids</taxon>
        <taxon>Fagales</taxon>
        <taxon>Fagaceae</taxon>
        <taxon>Quercus</taxon>
    </lineage>
</organism>
<dbReference type="InterPro" id="IPR002182">
    <property type="entry name" value="NB-ARC"/>
</dbReference>
<name>A0AAW0KNB0_QUESU</name>
<dbReference type="PANTHER" id="PTHR33463:SF198">
    <property type="entry name" value="RPP4C3"/>
    <property type="match status" value="1"/>
</dbReference>